<dbReference type="RefSeq" id="WP_272139729.1">
    <property type="nucleotide sequence ID" value="NZ_JAQNDM010000002.1"/>
</dbReference>
<organism evidence="2 3">
    <name type="scientific">Stigmatella ashevillensis</name>
    <dbReference type="NCBI Taxonomy" id="2995309"/>
    <lineage>
        <taxon>Bacteria</taxon>
        <taxon>Pseudomonadati</taxon>
        <taxon>Myxococcota</taxon>
        <taxon>Myxococcia</taxon>
        <taxon>Myxococcales</taxon>
        <taxon>Cystobacterineae</taxon>
        <taxon>Archangiaceae</taxon>
        <taxon>Stigmatella</taxon>
    </lineage>
</organism>
<evidence type="ECO:0008006" key="4">
    <source>
        <dbReference type="Google" id="ProtNLM"/>
    </source>
</evidence>
<dbReference type="EMBL" id="JAQNDM010000002">
    <property type="protein sequence ID" value="MDC0710351.1"/>
    <property type="molecule type" value="Genomic_DNA"/>
</dbReference>
<protein>
    <recommendedName>
        <fullName evidence="4">Lipoprotein</fullName>
    </recommendedName>
</protein>
<name>A0ABT5D9M6_9BACT</name>
<sequence>MALNFKKAMGSRWVLGAGLGLLLLGAPACGTEEPQEAVAPLAPEHEAQARIPPIQPYCWNLDHTACTLVGSTLGCTDGIFTDYVCICRLNTANNARTWDCPEVR</sequence>
<gene>
    <name evidence="2" type="ORF">POL68_17880</name>
</gene>
<proteinExistence type="predicted"/>
<feature type="signal peptide" evidence="1">
    <location>
        <begin position="1"/>
        <end position="30"/>
    </location>
</feature>
<comment type="caution">
    <text evidence="2">The sequence shown here is derived from an EMBL/GenBank/DDBJ whole genome shotgun (WGS) entry which is preliminary data.</text>
</comment>
<evidence type="ECO:0000313" key="2">
    <source>
        <dbReference type="EMBL" id="MDC0710351.1"/>
    </source>
</evidence>
<evidence type="ECO:0000313" key="3">
    <source>
        <dbReference type="Proteomes" id="UP001221838"/>
    </source>
</evidence>
<keyword evidence="3" id="KW-1185">Reference proteome</keyword>
<evidence type="ECO:0000256" key="1">
    <source>
        <dbReference type="SAM" id="SignalP"/>
    </source>
</evidence>
<reference evidence="2 3" key="1">
    <citation type="submission" date="2022-11" db="EMBL/GenBank/DDBJ databases">
        <title>Minimal conservation of predation-associated metabolite biosynthetic gene clusters underscores biosynthetic potential of Myxococcota including descriptions for ten novel species: Archangium lansinium sp. nov., Myxococcus landrumus sp. nov., Nannocystis bai.</title>
        <authorList>
            <person name="Ahearne A."/>
            <person name="Stevens C."/>
            <person name="Dowd S."/>
        </authorList>
    </citation>
    <scope>NUCLEOTIDE SEQUENCE [LARGE SCALE GENOMIC DNA]</scope>
    <source>
        <strain evidence="2 3">NCWAL01</strain>
    </source>
</reference>
<feature type="chain" id="PRO_5047176727" description="Lipoprotein" evidence="1">
    <location>
        <begin position="31"/>
        <end position="104"/>
    </location>
</feature>
<dbReference type="Proteomes" id="UP001221838">
    <property type="component" value="Unassembled WGS sequence"/>
</dbReference>
<accession>A0ABT5D9M6</accession>
<keyword evidence="1" id="KW-0732">Signal</keyword>